<reference evidence="2" key="2">
    <citation type="submission" date="2024-02" db="EMBL/GenBank/DDBJ databases">
        <title>Neisseria leonii sp. nov.</title>
        <authorList>
            <person name="Boutroux M."/>
            <person name="Favre-Rochex S."/>
            <person name="Gorgette O."/>
            <person name="Touak G."/>
            <person name="Muhle E."/>
            <person name="Chesneau O."/>
            <person name="Clermont D."/>
            <person name="Rahi P."/>
        </authorList>
    </citation>
    <scope>NUCLEOTIDE SEQUENCE</scope>
    <source>
        <strain evidence="2">51.81</strain>
    </source>
</reference>
<name>A0A9X4IEH1_9NEIS</name>
<organism evidence="1">
    <name type="scientific">Neisseria leonii</name>
    <dbReference type="NCBI Taxonomy" id="2995413"/>
    <lineage>
        <taxon>Bacteria</taxon>
        <taxon>Pseudomonadati</taxon>
        <taxon>Pseudomonadota</taxon>
        <taxon>Betaproteobacteria</taxon>
        <taxon>Neisseriales</taxon>
        <taxon>Neisseriaceae</taxon>
        <taxon>Neisseria</taxon>
    </lineage>
</organism>
<dbReference type="Proteomes" id="UP001149607">
    <property type="component" value="Chromosome"/>
</dbReference>
<evidence type="ECO:0000313" key="1">
    <source>
        <dbReference type="EMBL" id="MDD9328766.1"/>
    </source>
</evidence>
<dbReference type="RefSeq" id="WP_274585811.1">
    <property type="nucleotide sequence ID" value="NZ_CP145811.1"/>
</dbReference>
<evidence type="ECO:0000313" key="3">
    <source>
        <dbReference type="Proteomes" id="UP001149607"/>
    </source>
</evidence>
<sequence>MLLCSRDRASYGSLLKENAHAQFVPFDFSRESDYQSLEEQVIHREERLQFLVWVHSPYYPYLSKFLMRLKKFIDIVYLVKGSNSHSLPLKLTQELPLKFIQLGVHPTENRWLTNHEISQQVLDAMLEKKKSFG</sequence>
<gene>
    <name evidence="1" type="ORF">ORY91_000031</name>
    <name evidence="2" type="ORF">V9W64_04030</name>
</gene>
<evidence type="ECO:0000313" key="2">
    <source>
        <dbReference type="EMBL" id="WWY03901.1"/>
    </source>
</evidence>
<keyword evidence="3" id="KW-1185">Reference proteome</keyword>
<dbReference type="AlphaFoldDB" id="A0A9X4IEH1"/>
<dbReference type="EMBL" id="JAPQFL010000011">
    <property type="protein sequence ID" value="MDD9328766.1"/>
    <property type="molecule type" value="Genomic_DNA"/>
</dbReference>
<dbReference type="EMBL" id="CP146598">
    <property type="protein sequence ID" value="WWY03901.1"/>
    <property type="molecule type" value="Genomic_DNA"/>
</dbReference>
<protein>
    <submittedName>
        <fullName evidence="1">Uncharacterized protein</fullName>
    </submittedName>
</protein>
<reference evidence="1" key="1">
    <citation type="submission" date="2022-10" db="EMBL/GenBank/DDBJ databases">
        <authorList>
            <person name="Boutroux M."/>
        </authorList>
    </citation>
    <scope>NUCLEOTIDE SEQUENCE</scope>
    <source>
        <strain evidence="1">51.81</strain>
    </source>
</reference>
<proteinExistence type="predicted"/>
<accession>A0A9X4IEH1</accession>